<keyword evidence="1" id="KW-0812">Transmembrane</keyword>
<keyword evidence="1" id="KW-0472">Membrane</keyword>
<feature type="non-terminal residue" evidence="2">
    <location>
        <position position="151"/>
    </location>
</feature>
<name>A0A1E1WS66_PECGO</name>
<feature type="transmembrane region" description="Helical" evidence="1">
    <location>
        <begin position="108"/>
        <end position="126"/>
    </location>
</feature>
<organism evidence="2">
    <name type="scientific">Pectinophora gossypiella</name>
    <name type="common">Cotton pink bollworm</name>
    <name type="synonym">Depressaria gossypiella</name>
    <dbReference type="NCBI Taxonomy" id="13191"/>
    <lineage>
        <taxon>Eukaryota</taxon>
        <taxon>Metazoa</taxon>
        <taxon>Ecdysozoa</taxon>
        <taxon>Arthropoda</taxon>
        <taxon>Hexapoda</taxon>
        <taxon>Insecta</taxon>
        <taxon>Pterygota</taxon>
        <taxon>Neoptera</taxon>
        <taxon>Endopterygota</taxon>
        <taxon>Lepidoptera</taxon>
        <taxon>Glossata</taxon>
        <taxon>Ditrysia</taxon>
        <taxon>Gelechioidea</taxon>
        <taxon>Gelechiidae</taxon>
        <taxon>Apatetrinae</taxon>
        <taxon>Pectinophora</taxon>
    </lineage>
</organism>
<sequence length="151" mass="17526">MCKDQITAHTLNESNIISAEENCILKSDNFTVHSHQVMESKTDVTFDIQVPKIDPINHVMNISFRIQEENFTLYNEDELKNIGERVKMMKESQPISEEVSVHDVHQYASIYSLWGFGILGVIILAYRRAKCYYNVRRISRNSSSLREVERG</sequence>
<accession>A0A1E1WS66</accession>
<gene>
    <name evidence="2" type="ORF">g.6894</name>
</gene>
<proteinExistence type="predicted"/>
<evidence type="ECO:0000313" key="2">
    <source>
        <dbReference type="EMBL" id="JAT89875.1"/>
    </source>
</evidence>
<keyword evidence="1" id="KW-1133">Transmembrane helix</keyword>
<reference evidence="2" key="1">
    <citation type="submission" date="2015-09" db="EMBL/GenBank/DDBJ databases">
        <title>De novo assembly of Pectinophora gossypiella (Pink Bollworm) gut transcriptome.</title>
        <authorList>
            <person name="Tassone E.E."/>
        </authorList>
    </citation>
    <scope>NUCLEOTIDE SEQUENCE</scope>
</reference>
<protein>
    <submittedName>
        <fullName evidence="2">Uncharacterized protein</fullName>
    </submittedName>
</protein>
<dbReference type="OrthoDB" id="5986643at2759"/>
<dbReference type="AlphaFoldDB" id="A0A1E1WS66"/>
<evidence type="ECO:0000256" key="1">
    <source>
        <dbReference type="SAM" id="Phobius"/>
    </source>
</evidence>
<dbReference type="EMBL" id="GDQN01001179">
    <property type="protein sequence ID" value="JAT89875.1"/>
    <property type="molecule type" value="Transcribed_RNA"/>
</dbReference>